<reference evidence="2" key="1">
    <citation type="journal article" date="2019" name="Int. J. Syst. Evol. Microbiol.">
        <title>The Global Catalogue of Microorganisms (GCM) 10K type strain sequencing project: providing services to taxonomists for standard genome sequencing and annotation.</title>
        <authorList>
            <consortium name="The Broad Institute Genomics Platform"/>
            <consortium name="The Broad Institute Genome Sequencing Center for Infectious Disease"/>
            <person name="Wu L."/>
            <person name="Ma J."/>
        </authorList>
    </citation>
    <scope>NUCLEOTIDE SEQUENCE [LARGE SCALE GENOMIC DNA]</scope>
    <source>
        <strain evidence="2">IBRC-M 10813</strain>
    </source>
</reference>
<dbReference type="Proteomes" id="UP001595843">
    <property type="component" value="Unassembled WGS sequence"/>
</dbReference>
<evidence type="ECO:0000313" key="1">
    <source>
        <dbReference type="EMBL" id="MFC4075641.1"/>
    </source>
</evidence>
<dbReference type="Pfam" id="PF15594">
    <property type="entry name" value="Imm50"/>
    <property type="match status" value="1"/>
</dbReference>
<dbReference type="EMBL" id="JBHSAP010000007">
    <property type="protein sequence ID" value="MFC4075641.1"/>
    <property type="molecule type" value="Genomic_DNA"/>
</dbReference>
<dbReference type="RefSeq" id="WP_380701765.1">
    <property type="nucleotide sequence ID" value="NZ_JBHSAP010000007.1"/>
</dbReference>
<protein>
    <submittedName>
        <fullName evidence="1">Imm50 family immunity protein</fullName>
    </submittedName>
</protein>
<proteinExistence type="predicted"/>
<keyword evidence="2" id="KW-1185">Reference proteome</keyword>
<dbReference type="InterPro" id="IPR028957">
    <property type="entry name" value="Imm50"/>
</dbReference>
<name>A0ABV8JEJ2_9BACL</name>
<comment type="caution">
    <text evidence="1">The sequence shown here is derived from an EMBL/GenBank/DDBJ whole genome shotgun (WGS) entry which is preliminary data.</text>
</comment>
<accession>A0ABV8JEJ2</accession>
<evidence type="ECO:0000313" key="2">
    <source>
        <dbReference type="Proteomes" id="UP001595843"/>
    </source>
</evidence>
<gene>
    <name evidence="1" type="ORF">ACFOUO_02335</name>
</gene>
<sequence>MWTDFIYNPRPILNLYQYDIPTLNKVKIEHITLYDGHELMLTINLNKLPNPIPNRWREREYNKSLVKLGFFHINEFELSGWNYDSFVEINFSKENKTMFMEVNAEDYFIKCYFDQHISLRRIFGSK</sequence>
<organism evidence="1 2">
    <name type="scientific">Salinithrix halophila</name>
    <dbReference type="NCBI Taxonomy" id="1485204"/>
    <lineage>
        <taxon>Bacteria</taxon>
        <taxon>Bacillati</taxon>
        <taxon>Bacillota</taxon>
        <taxon>Bacilli</taxon>
        <taxon>Bacillales</taxon>
        <taxon>Thermoactinomycetaceae</taxon>
        <taxon>Salinithrix</taxon>
    </lineage>
</organism>